<comment type="caution">
    <text evidence="2">The sequence shown here is derived from an EMBL/GenBank/DDBJ whole genome shotgun (WGS) entry which is preliminary data.</text>
</comment>
<evidence type="ECO:0000313" key="2">
    <source>
        <dbReference type="EMBL" id="KAL3320048.1"/>
    </source>
</evidence>
<organism evidence="2 3">
    <name type="scientific">Cichlidogyrus casuarinus</name>
    <dbReference type="NCBI Taxonomy" id="1844966"/>
    <lineage>
        <taxon>Eukaryota</taxon>
        <taxon>Metazoa</taxon>
        <taxon>Spiralia</taxon>
        <taxon>Lophotrochozoa</taxon>
        <taxon>Platyhelminthes</taxon>
        <taxon>Monogenea</taxon>
        <taxon>Monopisthocotylea</taxon>
        <taxon>Dactylogyridea</taxon>
        <taxon>Ancyrocephalidae</taxon>
        <taxon>Cichlidogyrus</taxon>
    </lineage>
</organism>
<dbReference type="AlphaFoldDB" id="A0ABD2QKH9"/>
<accession>A0ABD2QKH9</accession>
<dbReference type="InterPro" id="IPR053041">
    <property type="entry name" value="Transglut-like_Superfamily_Mod"/>
</dbReference>
<dbReference type="InterPro" id="IPR056564">
    <property type="entry name" value="Ig-like_KY"/>
</dbReference>
<dbReference type="InterPro" id="IPR038765">
    <property type="entry name" value="Papain-like_cys_pep_sf"/>
</dbReference>
<name>A0ABD2QKH9_9PLAT</name>
<evidence type="ECO:0000259" key="1">
    <source>
        <dbReference type="SMART" id="SM00460"/>
    </source>
</evidence>
<keyword evidence="3" id="KW-1185">Reference proteome</keyword>
<dbReference type="SMART" id="SM00460">
    <property type="entry name" value="TGc"/>
    <property type="match status" value="1"/>
</dbReference>
<dbReference type="PANTHER" id="PTHR47020">
    <property type="entry name" value="HILLARIN"/>
    <property type="match status" value="1"/>
</dbReference>
<dbReference type="EMBL" id="JBJKFK010000080">
    <property type="protein sequence ID" value="KAL3320048.1"/>
    <property type="molecule type" value="Genomic_DNA"/>
</dbReference>
<proteinExistence type="predicted"/>
<evidence type="ECO:0000313" key="3">
    <source>
        <dbReference type="Proteomes" id="UP001626550"/>
    </source>
</evidence>
<sequence length="892" mass="100623">MRTKVTGQLTLSHWLLPPLSIAGKLLNINRLLSSDAINRHSSRPAMNYQPVSPHFSSLDNQPLMARAPGPSQFANNANGAVKYATPARHEQQFDLVNAMRDMGPVSAQEQSWLSGYRPEQSTANWNTGPIQRQPPKEFAPQPMQEAVMGVPQPQQVTFNSRVMLEDSFKAFRKVDEHAVSVSKERQESFNQLIWQLIFARNITSELEKVRAIFLWLCTIDLHKMSFDRVVPDSPEEILMGIRSGQSTYAQVFLTLCRYAGLQCKLIVGFAKGADYTPGMRFQGRQGQHSWNAVRVDGVWYLVDCHWAARRLIGKRASVDNIRYSLDTFYFLANPAQLIYTHFPHETDWQLLRTPAIITTTQPEVCVALAFPPGAEQRISFTFSLSLDDAQESDHFQGMPLTRFGRNETLTKQRKALFYLRPPQPGNYKLLIFAKELVEGQMSGSNRGLSMNSLEHAPASDSSVLAPNMYGAVCEYRLVARINRNQTLPPYPPCQSSYYGPTELLKRYGIRPMNSECTVRANKGFLELRFEYAFFPSSSKDSLAPTAISGFTSSDQGFYQGARSVSSHSESRPRLMAALKSTMTDERLMQRSILQRNVRATATTNEAVVFAIFLPEAGEYGLEIYANDPEADGDSFFAIWQYLLVCDAGNSIRGLPSMPPGYLGETPLFRQFGLQTSTGELCVQIAYAREHRVRLMAQLIHASNDTAEECPRQVLQQSRDNQVYFVVRFPHAGYFKLQIYGLPTSERADTLPSVYTYLLEAATGYRSRNGQMMPFPQQYAQWKDDGYLNAPLDGILYPATKAKMTVIPQGPHPDEVMFSVLIPSAVSVAVVVDEDWTHLTRNRDVWEAKVPLKKYLASRPGMHNRYKQVILCAQYSHNDPDYVTLLDYELGGD</sequence>
<feature type="domain" description="Transglutaminase-like" evidence="1">
    <location>
        <begin position="238"/>
        <end position="306"/>
    </location>
</feature>
<dbReference type="Proteomes" id="UP001626550">
    <property type="component" value="Unassembled WGS sequence"/>
</dbReference>
<reference evidence="2 3" key="1">
    <citation type="submission" date="2024-11" db="EMBL/GenBank/DDBJ databases">
        <title>Adaptive evolution of stress response genes in parasites aligns with host niche diversity.</title>
        <authorList>
            <person name="Hahn C."/>
            <person name="Resl P."/>
        </authorList>
    </citation>
    <scope>NUCLEOTIDE SEQUENCE [LARGE SCALE GENOMIC DNA]</scope>
    <source>
        <strain evidence="2">EGGRZ-B1_66</strain>
        <tissue evidence="2">Body</tissue>
    </source>
</reference>
<protein>
    <recommendedName>
        <fullName evidence="1">Transglutaminase-like domain-containing protein</fullName>
    </recommendedName>
</protein>
<dbReference type="Pfam" id="PF23265">
    <property type="entry name" value="Ig-like_KY"/>
    <property type="match status" value="3"/>
</dbReference>
<dbReference type="Pfam" id="PF01841">
    <property type="entry name" value="Transglut_core"/>
    <property type="match status" value="1"/>
</dbReference>
<dbReference type="SUPFAM" id="SSF54001">
    <property type="entry name" value="Cysteine proteinases"/>
    <property type="match status" value="1"/>
</dbReference>
<gene>
    <name evidence="2" type="ORF">Ciccas_001266</name>
</gene>
<dbReference type="Gene3D" id="3.10.620.30">
    <property type="match status" value="1"/>
</dbReference>
<dbReference type="InterPro" id="IPR002931">
    <property type="entry name" value="Transglutaminase-like"/>
</dbReference>
<dbReference type="PANTHER" id="PTHR47020:SF1">
    <property type="entry name" value="HILLARIN"/>
    <property type="match status" value="1"/>
</dbReference>